<proteinExistence type="predicted"/>
<sequence>MTTFRAEEFLEGLDFLRFSYAFPCFRLTLFLFLLQGCELFQEKRGLVKWGDFFFLETPAEKLGKSQILKNYNPALIFQFSFVLED</sequence>
<name>A0AAV4UNS2_CAEEX</name>
<keyword evidence="1" id="KW-0472">Membrane</keyword>
<dbReference type="EMBL" id="BPLR01013152">
    <property type="protein sequence ID" value="GIY59070.1"/>
    <property type="molecule type" value="Genomic_DNA"/>
</dbReference>
<keyword evidence="3" id="KW-1185">Reference proteome</keyword>
<keyword evidence="1" id="KW-0812">Transmembrane</keyword>
<accession>A0AAV4UNS2</accession>
<dbReference type="AlphaFoldDB" id="A0AAV4UNS2"/>
<gene>
    <name evidence="2" type="ORF">CEXT_105881</name>
</gene>
<evidence type="ECO:0000313" key="2">
    <source>
        <dbReference type="EMBL" id="GIY59070.1"/>
    </source>
</evidence>
<evidence type="ECO:0008006" key="4">
    <source>
        <dbReference type="Google" id="ProtNLM"/>
    </source>
</evidence>
<dbReference type="Proteomes" id="UP001054945">
    <property type="component" value="Unassembled WGS sequence"/>
</dbReference>
<evidence type="ECO:0000313" key="3">
    <source>
        <dbReference type="Proteomes" id="UP001054945"/>
    </source>
</evidence>
<feature type="transmembrane region" description="Helical" evidence="1">
    <location>
        <begin position="20"/>
        <end position="40"/>
    </location>
</feature>
<reference evidence="2 3" key="1">
    <citation type="submission" date="2021-06" db="EMBL/GenBank/DDBJ databases">
        <title>Caerostris extrusa draft genome.</title>
        <authorList>
            <person name="Kono N."/>
            <person name="Arakawa K."/>
        </authorList>
    </citation>
    <scope>NUCLEOTIDE SEQUENCE [LARGE SCALE GENOMIC DNA]</scope>
</reference>
<evidence type="ECO:0000256" key="1">
    <source>
        <dbReference type="SAM" id="Phobius"/>
    </source>
</evidence>
<keyword evidence="1" id="KW-1133">Transmembrane helix</keyword>
<comment type="caution">
    <text evidence="2">The sequence shown here is derived from an EMBL/GenBank/DDBJ whole genome shotgun (WGS) entry which is preliminary data.</text>
</comment>
<organism evidence="2 3">
    <name type="scientific">Caerostris extrusa</name>
    <name type="common">Bark spider</name>
    <name type="synonym">Caerostris bankana</name>
    <dbReference type="NCBI Taxonomy" id="172846"/>
    <lineage>
        <taxon>Eukaryota</taxon>
        <taxon>Metazoa</taxon>
        <taxon>Ecdysozoa</taxon>
        <taxon>Arthropoda</taxon>
        <taxon>Chelicerata</taxon>
        <taxon>Arachnida</taxon>
        <taxon>Araneae</taxon>
        <taxon>Araneomorphae</taxon>
        <taxon>Entelegynae</taxon>
        <taxon>Araneoidea</taxon>
        <taxon>Araneidae</taxon>
        <taxon>Caerostris</taxon>
    </lineage>
</organism>
<protein>
    <recommendedName>
        <fullName evidence="4">Lipoprotein</fullName>
    </recommendedName>
</protein>